<dbReference type="KEGG" id="sace:GIY23_10585"/>
<reference evidence="2" key="1">
    <citation type="submission" date="2019-11" db="EMBL/GenBank/DDBJ databases">
        <title>The complete genome sequence of Saccharopolyspora sp. E2A.</title>
        <authorList>
            <person name="Zhang G."/>
        </authorList>
    </citation>
    <scope>NUCLEOTIDE SEQUENCE [LARGE SCALE GENOMIC DNA]</scope>
    <source>
        <strain evidence="2">E2A</strain>
    </source>
</reference>
<proteinExistence type="predicted"/>
<sequence>MATEWLTSVDGPAPQRGIGVVAPFDLALDRELWRWTPPEVSLYLTRTAFVPVPVSVEMASMVSDEAAVHSATRDLLSPEPEVVAYCCSSGSFVHGSSGERALTEVMVGAGAPSAVTASGALVEALQLLDVRRLAIATPYVESVTELLHAYLDEYGVEVVRSVGLGLSGRIWTVDYRRVVEIVRSADSPEADAMFISCTNLPTYDIIGPLEQELGKPVLTANQVTIWAALRRMGLTALAPDQRLMQAVTASAA</sequence>
<gene>
    <name evidence="1" type="ORF">GIY23_10585</name>
</gene>
<dbReference type="InterPro" id="IPR026286">
    <property type="entry name" value="MaiA/AMDase"/>
</dbReference>
<evidence type="ECO:0000313" key="1">
    <source>
        <dbReference type="EMBL" id="QGK69907.1"/>
    </source>
</evidence>
<name>A0A5Q3QGG7_9PSEU</name>
<protein>
    <submittedName>
        <fullName evidence="1">Asp/Glu racemase</fullName>
    </submittedName>
</protein>
<accession>A0A5Q3QGG7</accession>
<dbReference type="RefSeq" id="WP_154076500.1">
    <property type="nucleotide sequence ID" value="NZ_CP045929.1"/>
</dbReference>
<organism evidence="1 2">
    <name type="scientific">Allosaccharopolyspora coralli</name>
    <dbReference type="NCBI Taxonomy" id="2665642"/>
    <lineage>
        <taxon>Bacteria</taxon>
        <taxon>Bacillati</taxon>
        <taxon>Actinomycetota</taxon>
        <taxon>Actinomycetes</taxon>
        <taxon>Pseudonocardiales</taxon>
        <taxon>Pseudonocardiaceae</taxon>
        <taxon>Allosaccharopolyspora</taxon>
    </lineage>
</organism>
<dbReference type="Pfam" id="PF17645">
    <property type="entry name" value="Amdase"/>
    <property type="match status" value="1"/>
</dbReference>
<dbReference type="PIRSF" id="PIRSF015736">
    <property type="entry name" value="MI"/>
    <property type="match status" value="1"/>
</dbReference>
<dbReference type="Gene3D" id="3.40.50.12500">
    <property type="match status" value="1"/>
</dbReference>
<dbReference type="PANTHER" id="PTHR40267">
    <property type="entry name" value="BLR3294 PROTEIN"/>
    <property type="match status" value="1"/>
</dbReference>
<dbReference type="PANTHER" id="PTHR40267:SF1">
    <property type="entry name" value="BLR3294 PROTEIN"/>
    <property type="match status" value="1"/>
</dbReference>
<dbReference type="AlphaFoldDB" id="A0A5Q3QGG7"/>
<dbReference type="InterPro" id="IPR053714">
    <property type="entry name" value="Iso_Racemase_Enz_sf"/>
</dbReference>
<evidence type="ECO:0000313" key="2">
    <source>
        <dbReference type="Proteomes" id="UP000371041"/>
    </source>
</evidence>
<keyword evidence="2" id="KW-1185">Reference proteome</keyword>
<dbReference type="EMBL" id="CP045929">
    <property type="protein sequence ID" value="QGK69907.1"/>
    <property type="molecule type" value="Genomic_DNA"/>
</dbReference>
<dbReference type="Proteomes" id="UP000371041">
    <property type="component" value="Chromosome"/>
</dbReference>